<proteinExistence type="predicted"/>
<sequence length="50" mass="5891">MTNWSKNCQNWELLSTLQILNVITILRNCKSMVLFTRKSLYLDMLSLLVT</sequence>
<dbReference type="Proteomes" id="UP000015102">
    <property type="component" value="Unassembled WGS sequence"/>
</dbReference>
<reference evidence="1" key="2">
    <citation type="submission" date="2015-06" db="UniProtKB">
        <authorList>
            <consortium name="EnsemblMetazoa"/>
        </authorList>
    </citation>
    <scope>IDENTIFICATION</scope>
</reference>
<dbReference type="EnsemblMetazoa" id="MESCA002654-RA">
    <property type="protein sequence ID" value="MESCA002654-PA"/>
    <property type="gene ID" value="MESCA002654"/>
</dbReference>
<evidence type="ECO:0000313" key="2">
    <source>
        <dbReference type="Proteomes" id="UP000015102"/>
    </source>
</evidence>
<dbReference type="AlphaFoldDB" id="T1GGX3"/>
<name>T1GGX3_MEGSC</name>
<dbReference type="HOGENOM" id="CLU_3126724_0_0_1"/>
<dbReference type="EMBL" id="CAQQ02039284">
    <property type="status" value="NOT_ANNOTATED_CDS"/>
    <property type="molecule type" value="Genomic_DNA"/>
</dbReference>
<organism evidence="1 2">
    <name type="scientific">Megaselia scalaris</name>
    <name type="common">Humpbacked fly</name>
    <name type="synonym">Phora scalaris</name>
    <dbReference type="NCBI Taxonomy" id="36166"/>
    <lineage>
        <taxon>Eukaryota</taxon>
        <taxon>Metazoa</taxon>
        <taxon>Ecdysozoa</taxon>
        <taxon>Arthropoda</taxon>
        <taxon>Hexapoda</taxon>
        <taxon>Insecta</taxon>
        <taxon>Pterygota</taxon>
        <taxon>Neoptera</taxon>
        <taxon>Endopterygota</taxon>
        <taxon>Diptera</taxon>
        <taxon>Brachycera</taxon>
        <taxon>Muscomorpha</taxon>
        <taxon>Platypezoidea</taxon>
        <taxon>Phoridae</taxon>
        <taxon>Megaseliini</taxon>
        <taxon>Megaselia</taxon>
    </lineage>
</organism>
<keyword evidence="2" id="KW-1185">Reference proteome</keyword>
<dbReference type="EMBL" id="CAQQ02039282">
    <property type="status" value="NOT_ANNOTATED_CDS"/>
    <property type="molecule type" value="Genomic_DNA"/>
</dbReference>
<dbReference type="EMBL" id="CAQQ02039283">
    <property type="status" value="NOT_ANNOTATED_CDS"/>
    <property type="molecule type" value="Genomic_DNA"/>
</dbReference>
<evidence type="ECO:0000313" key="1">
    <source>
        <dbReference type="EnsemblMetazoa" id="MESCA002654-PA"/>
    </source>
</evidence>
<accession>T1GGX3</accession>
<protein>
    <submittedName>
        <fullName evidence="1">Uncharacterized protein</fullName>
    </submittedName>
</protein>
<reference evidence="2" key="1">
    <citation type="submission" date="2013-02" db="EMBL/GenBank/DDBJ databases">
        <authorList>
            <person name="Hughes D."/>
        </authorList>
    </citation>
    <scope>NUCLEOTIDE SEQUENCE</scope>
    <source>
        <strain>Durham</strain>
        <strain evidence="2">NC isolate 2 -- Noor lab</strain>
    </source>
</reference>